<evidence type="ECO:0000256" key="9">
    <source>
        <dbReference type="ARBA" id="ARBA00022918"/>
    </source>
</evidence>
<dbReference type="PANTHER" id="PTHR33064">
    <property type="entry name" value="POL PROTEIN"/>
    <property type="match status" value="1"/>
</dbReference>
<evidence type="ECO:0000256" key="6">
    <source>
        <dbReference type="ARBA" id="ARBA00022750"/>
    </source>
</evidence>
<dbReference type="Pfam" id="PF08284">
    <property type="entry name" value="RVP_2"/>
    <property type="match status" value="1"/>
</dbReference>
<dbReference type="EC" id="2.7.7.49" evidence="1"/>
<evidence type="ECO:0000256" key="7">
    <source>
        <dbReference type="ARBA" id="ARBA00022759"/>
    </source>
</evidence>
<feature type="domain" description="Reverse transcriptase" evidence="11">
    <location>
        <begin position="260"/>
        <end position="541"/>
    </location>
</feature>
<dbReference type="InterPro" id="IPR043502">
    <property type="entry name" value="DNA/RNA_pol_sf"/>
</dbReference>
<evidence type="ECO:0000256" key="2">
    <source>
        <dbReference type="ARBA" id="ARBA00022670"/>
    </source>
</evidence>
<evidence type="ECO:0000256" key="8">
    <source>
        <dbReference type="ARBA" id="ARBA00022801"/>
    </source>
</evidence>
<dbReference type="GO" id="GO:0006508">
    <property type="term" value="P:proteolysis"/>
    <property type="evidence" value="ECO:0007669"/>
    <property type="project" value="UniProtKB-KW"/>
</dbReference>
<keyword evidence="6" id="KW-0064">Aspartyl protease</keyword>
<dbReference type="InterPro" id="IPR021109">
    <property type="entry name" value="Peptidase_aspartic_dom_sf"/>
</dbReference>
<evidence type="ECO:0000313" key="12">
    <source>
        <dbReference type="Proteomes" id="UP000035681"/>
    </source>
</evidence>
<keyword evidence="8" id="KW-0378">Hydrolase</keyword>
<evidence type="ECO:0000256" key="5">
    <source>
        <dbReference type="ARBA" id="ARBA00022722"/>
    </source>
</evidence>
<proteinExistence type="predicted"/>
<dbReference type="CDD" id="cd00303">
    <property type="entry name" value="retropepsin_like"/>
    <property type="match status" value="1"/>
</dbReference>
<sequence length="869" mass="101221">IHNNPNKLQKFITNYLEHNTTQEQRKMAGTTYSFSIAVPIFDHYQQERTFRQYVRKLENAFNLDEVTNNEKKIAILKARTAPHTNALLSEEAPGQTFQAYVEACRVLFLDALANQNTLNRYLHFKLDYDNFENSIRSFIRIAESAIRDNVPAQRKNSVRTKLMEINYDGLIKRVATINHVPNTIMFDTGAYYSIVSKKIASKMKLKTNTVPHNIITGGSYIPYYEIEEPITCKVDGQTVVIKDDCYVSSTNLVGFNMILENTHLKKLRAIIDTVEHTVIYKKPTLTLQFAPMPNDDTKENELKRKLKEKYPKLQPKDEYDCGDTMGTAPPQNFTLNSKRDLQKMKFYHTKPTSDEDYVISKMLQYNIIERGQAFEILPKYLLMKRDGQGKPKTYKDEEGVERQKLRFILDARRINERTRLMNYPAPTLFNIFSRMTHSPYFSFIHRGITYQFKRLVMGAKNSPMIFQRQLEQIFEDIVQMEPEARFLIYQDDLLLITQGGEEYHLRILNKILSILEQKNCKLNIEKCELLRKELTFLSLKFDGTCAAPSPTSVAKYVTQKAPKTKGALYAVLQAYNYFRTTISNYYLRTREFYKACFGNKKALVMWNPDLTRQFEDLTNYIIQQPKIYLPMYSTEYTLYTDASQFGFISIPLKPIKRNQSATYLELLSIKKALELFLPLLVAATLHIHSDHKPLQELIQTSTSPRFMDLLESIMSYNVKISYISGPSNIVRAIRTISAIITKLHVNFSEMEWDQLLPRAVQSYNQTMGAEGIPQERLFKRSCESPIYDLLQKPNEKQERINKYLQNTAKLFEEQEPKIVYIKEKVTSKFQPAYSEPATLISTDNTTRNIKKSSKRTSKRKLRQLKGWRS</sequence>
<dbReference type="InterPro" id="IPR043128">
    <property type="entry name" value="Rev_trsase/Diguanyl_cyclase"/>
</dbReference>
<dbReference type="Proteomes" id="UP000035681">
    <property type="component" value="Unplaced"/>
</dbReference>
<dbReference type="PROSITE" id="PS50878">
    <property type="entry name" value="RT_POL"/>
    <property type="match status" value="1"/>
</dbReference>
<keyword evidence="9" id="KW-0695">RNA-directed DNA polymerase</keyword>
<dbReference type="Gene3D" id="2.40.70.10">
    <property type="entry name" value="Acid Proteases"/>
    <property type="match status" value="1"/>
</dbReference>
<name>A0AAF5DLY4_STRER</name>
<evidence type="ECO:0000256" key="1">
    <source>
        <dbReference type="ARBA" id="ARBA00012493"/>
    </source>
</evidence>
<keyword evidence="12" id="KW-1185">Reference proteome</keyword>
<organism evidence="12 13">
    <name type="scientific">Strongyloides stercoralis</name>
    <name type="common">Threadworm</name>
    <dbReference type="NCBI Taxonomy" id="6248"/>
    <lineage>
        <taxon>Eukaryota</taxon>
        <taxon>Metazoa</taxon>
        <taxon>Ecdysozoa</taxon>
        <taxon>Nematoda</taxon>
        <taxon>Chromadorea</taxon>
        <taxon>Rhabditida</taxon>
        <taxon>Tylenchina</taxon>
        <taxon>Panagrolaimomorpha</taxon>
        <taxon>Strongyloidoidea</taxon>
        <taxon>Strongyloididae</taxon>
        <taxon>Strongyloides</taxon>
    </lineage>
</organism>
<evidence type="ECO:0000259" key="11">
    <source>
        <dbReference type="PROSITE" id="PS50878"/>
    </source>
</evidence>
<dbReference type="Pfam" id="PF17917">
    <property type="entry name" value="RT_RNaseH"/>
    <property type="match status" value="1"/>
</dbReference>
<dbReference type="WBParaSite" id="TCONS_00013725.p1">
    <property type="protein sequence ID" value="TCONS_00013725.p1"/>
    <property type="gene ID" value="XLOC_008607"/>
</dbReference>
<dbReference type="InterPro" id="IPR041373">
    <property type="entry name" value="RT_RNaseH"/>
</dbReference>
<evidence type="ECO:0000256" key="10">
    <source>
        <dbReference type="SAM" id="MobiDB-lite"/>
    </source>
</evidence>
<reference evidence="13" key="1">
    <citation type="submission" date="2024-02" db="UniProtKB">
        <authorList>
            <consortium name="WormBaseParasite"/>
        </authorList>
    </citation>
    <scope>IDENTIFICATION</scope>
</reference>
<dbReference type="GO" id="GO:0003964">
    <property type="term" value="F:RNA-directed DNA polymerase activity"/>
    <property type="evidence" value="ECO:0007669"/>
    <property type="project" value="UniProtKB-KW"/>
</dbReference>
<protein>
    <recommendedName>
        <fullName evidence="1">RNA-directed DNA polymerase</fullName>
        <ecNumber evidence="1">2.7.7.49</ecNumber>
    </recommendedName>
</protein>
<dbReference type="Gene3D" id="3.30.70.270">
    <property type="match status" value="1"/>
</dbReference>
<dbReference type="SUPFAM" id="SSF56672">
    <property type="entry name" value="DNA/RNA polymerases"/>
    <property type="match status" value="1"/>
</dbReference>
<dbReference type="InterPro" id="IPR051320">
    <property type="entry name" value="Viral_Replic_Matur_Polypro"/>
</dbReference>
<accession>A0AAF5DLY4</accession>
<dbReference type="InterPro" id="IPR000477">
    <property type="entry name" value="RT_dom"/>
</dbReference>
<evidence type="ECO:0000256" key="4">
    <source>
        <dbReference type="ARBA" id="ARBA00022695"/>
    </source>
</evidence>
<feature type="compositionally biased region" description="Basic residues" evidence="10">
    <location>
        <begin position="848"/>
        <end position="869"/>
    </location>
</feature>
<evidence type="ECO:0000256" key="3">
    <source>
        <dbReference type="ARBA" id="ARBA00022679"/>
    </source>
</evidence>
<keyword evidence="2" id="KW-0645">Protease</keyword>
<dbReference type="AlphaFoldDB" id="A0AAF5DLY4"/>
<feature type="region of interest" description="Disordered" evidence="10">
    <location>
        <begin position="847"/>
        <end position="869"/>
    </location>
</feature>
<keyword evidence="5" id="KW-0540">Nuclease</keyword>
<evidence type="ECO:0000313" key="13">
    <source>
        <dbReference type="WBParaSite" id="TCONS_00013725.p1"/>
    </source>
</evidence>
<keyword evidence="7" id="KW-0255">Endonuclease</keyword>
<keyword evidence="4" id="KW-0548">Nucleotidyltransferase</keyword>
<dbReference type="CDD" id="cd01647">
    <property type="entry name" value="RT_LTR"/>
    <property type="match status" value="1"/>
</dbReference>
<dbReference type="Pfam" id="PF00078">
    <property type="entry name" value="RVT_1"/>
    <property type="match status" value="1"/>
</dbReference>
<dbReference type="SUPFAM" id="SSF50630">
    <property type="entry name" value="Acid proteases"/>
    <property type="match status" value="1"/>
</dbReference>
<keyword evidence="3" id="KW-0808">Transferase</keyword>
<dbReference type="GO" id="GO:0004519">
    <property type="term" value="F:endonuclease activity"/>
    <property type="evidence" value="ECO:0007669"/>
    <property type="project" value="UniProtKB-KW"/>
</dbReference>
<dbReference type="PANTHER" id="PTHR33064:SF37">
    <property type="entry name" value="RIBONUCLEASE H"/>
    <property type="match status" value="1"/>
</dbReference>
<dbReference type="GO" id="GO:0004190">
    <property type="term" value="F:aspartic-type endopeptidase activity"/>
    <property type="evidence" value="ECO:0007669"/>
    <property type="project" value="UniProtKB-KW"/>
</dbReference>